<name>A0A0A9H775_ARUDO</name>
<evidence type="ECO:0000313" key="1">
    <source>
        <dbReference type="EMBL" id="JAE31619.1"/>
    </source>
</evidence>
<reference evidence="1" key="2">
    <citation type="journal article" date="2015" name="Data Brief">
        <title>Shoot transcriptome of the giant reed, Arundo donax.</title>
        <authorList>
            <person name="Barrero R.A."/>
            <person name="Guerrero F.D."/>
            <person name="Moolhuijzen P."/>
            <person name="Goolsby J.A."/>
            <person name="Tidwell J."/>
            <person name="Bellgard S.E."/>
            <person name="Bellgard M.I."/>
        </authorList>
    </citation>
    <scope>NUCLEOTIDE SEQUENCE</scope>
    <source>
        <tissue evidence="1">Shoot tissue taken approximately 20 cm above the soil surface</tissue>
    </source>
</reference>
<dbReference type="EMBL" id="GBRH01166277">
    <property type="protein sequence ID" value="JAE31619.1"/>
    <property type="molecule type" value="Transcribed_RNA"/>
</dbReference>
<reference evidence="1" key="1">
    <citation type="submission" date="2014-09" db="EMBL/GenBank/DDBJ databases">
        <authorList>
            <person name="Magalhaes I.L.F."/>
            <person name="Oliveira U."/>
            <person name="Santos F.R."/>
            <person name="Vidigal T.H.D.A."/>
            <person name="Brescovit A.D."/>
            <person name="Santos A.J."/>
        </authorList>
    </citation>
    <scope>NUCLEOTIDE SEQUENCE</scope>
    <source>
        <tissue evidence="1">Shoot tissue taken approximately 20 cm above the soil surface</tissue>
    </source>
</reference>
<accession>A0A0A9H775</accession>
<sequence length="14" mass="1477">MQPGLKPAHATLRG</sequence>
<protein>
    <submittedName>
        <fullName evidence="1">Uncharacterized protein</fullName>
    </submittedName>
</protein>
<organism evidence="1">
    <name type="scientific">Arundo donax</name>
    <name type="common">Giant reed</name>
    <name type="synonym">Donax arundinaceus</name>
    <dbReference type="NCBI Taxonomy" id="35708"/>
    <lineage>
        <taxon>Eukaryota</taxon>
        <taxon>Viridiplantae</taxon>
        <taxon>Streptophyta</taxon>
        <taxon>Embryophyta</taxon>
        <taxon>Tracheophyta</taxon>
        <taxon>Spermatophyta</taxon>
        <taxon>Magnoliopsida</taxon>
        <taxon>Liliopsida</taxon>
        <taxon>Poales</taxon>
        <taxon>Poaceae</taxon>
        <taxon>PACMAD clade</taxon>
        <taxon>Arundinoideae</taxon>
        <taxon>Arundineae</taxon>
        <taxon>Arundo</taxon>
    </lineage>
</organism>
<proteinExistence type="predicted"/>